<dbReference type="AlphaFoldDB" id="X1RVP0"/>
<dbReference type="Gene3D" id="3.90.25.10">
    <property type="entry name" value="UDP-galactose 4-epimerase, domain 1"/>
    <property type="match status" value="1"/>
</dbReference>
<dbReference type="SUPFAM" id="SSF51735">
    <property type="entry name" value="NAD(P)-binding Rossmann-fold domains"/>
    <property type="match status" value="1"/>
</dbReference>
<dbReference type="EMBL" id="BARW01003464">
    <property type="protein sequence ID" value="GAI67275.1"/>
    <property type="molecule type" value="Genomic_DNA"/>
</dbReference>
<dbReference type="Gene3D" id="3.40.50.720">
    <property type="entry name" value="NAD(P)-binding Rossmann-like Domain"/>
    <property type="match status" value="1"/>
</dbReference>
<dbReference type="InterPro" id="IPR036291">
    <property type="entry name" value="NAD(P)-bd_dom_sf"/>
</dbReference>
<feature type="domain" description="NAD(P)-binding" evidence="2">
    <location>
        <begin position="1"/>
        <end position="298"/>
    </location>
</feature>
<comment type="caution">
    <text evidence="3">The sequence shown here is derived from an EMBL/GenBank/DDBJ whole genome shotgun (WGS) entry which is preliminary data.</text>
</comment>
<reference evidence="3" key="1">
    <citation type="journal article" date="2014" name="Front. Microbiol.">
        <title>High frequency of phylogenetically diverse reductive dehalogenase-homologous genes in deep subseafloor sedimentary metagenomes.</title>
        <authorList>
            <person name="Kawai M."/>
            <person name="Futagami T."/>
            <person name="Toyoda A."/>
            <person name="Takaki Y."/>
            <person name="Nishi S."/>
            <person name="Hori S."/>
            <person name="Arai W."/>
            <person name="Tsubouchi T."/>
            <person name="Morono Y."/>
            <person name="Uchiyama I."/>
            <person name="Ito T."/>
            <person name="Fujiyama A."/>
            <person name="Inagaki F."/>
            <person name="Takami H."/>
        </authorList>
    </citation>
    <scope>NUCLEOTIDE SEQUENCE</scope>
    <source>
        <strain evidence="3">Expedition CK06-06</strain>
    </source>
</reference>
<keyword evidence="1" id="KW-0520">NAD</keyword>
<dbReference type="PRINTS" id="PR01713">
    <property type="entry name" value="NUCEPIMERASE"/>
</dbReference>
<sequence>AGFIGFHTAKALLEKGTKVIGIDNLNTYYDVSLKQARLAQLISHDNFMFYHENINNLDALQKIFSQNHIDKICNLAAQAGVRYSIENPFTYQESNIKGFLNLLEMARQFPVHNFVFASSSSVYGNNTKLPFSVEDNVDTPISLYAATKRTDELMAFTYSHLYNIPLTGLRYFTVYGPWGRPDMALFIFTRAILNESPIDIYNFGKMKRDFTYIDDIVDGTISSLNNPFKYELFNLGNSKTVQLMDLITLIEEELGIEAKKEFLPLQPGDVPETYADIEKTKKMLGFNPKISIKTGIRKFIDWYRNYYMIRE</sequence>
<feature type="non-terminal residue" evidence="3">
    <location>
        <position position="1"/>
    </location>
</feature>
<dbReference type="InterPro" id="IPR016040">
    <property type="entry name" value="NAD(P)-bd_dom"/>
</dbReference>
<evidence type="ECO:0000259" key="2">
    <source>
        <dbReference type="Pfam" id="PF16363"/>
    </source>
</evidence>
<protein>
    <recommendedName>
        <fullName evidence="2">NAD(P)-binding domain-containing protein</fullName>
    </recommendedName>
</protein>
<dbReference type="PANTHER" id="PTHR43574">
    <property type="entry name" value="EPIMERASE-RELATED"/>
    <property type="match status" value="1"/>
</dbReference>
<gene>
    <name evidence="3" type="ORF">S12H4_08819</name>
</gene>
<evidence type="ECO:0000313" key="3">
    <source>
        <dbReference type="EMBL" id="GAI67275.1"/>
    </source>
</evidence>
<dbReference type="Pfam" id="PF16363">
    <property type="entry name" value="GDP_Man_Dehyd"/>
    <property type="match status" value="1"/>
</dbReference>
<proteinExistence type="predicted"/>
<name>X1RVP0_9ZZZZ</name>
<accession>X1RVP0</accession>
<evidence type="ECO:0000256" key="1">
    <source>
        <dbReference type="ARBA" id="ARBA00023027"/>
    </source>
</evidence>
<organism evidence="3">
    <name type="scientific">marine sediment metagenome</name>
    <dbReference type="NCBI Taxonomy" id="412755"/>
    <lineage>
        <taxon>unclassified sequences</taxon>
        <taxon>metagenomes</taxon>
        <taxon>ecological metagenomes</taxon>
    </lineage>
</organism>